<name>A0A6B0TV42_IXORI</name>
<protein>
    <submittedName>
        <fullName evidence="1">Putative ubiquitin-conjugating enzyme e2</fullName>
    </submittedName>
</protein>
<evidence type="ECO:0000313" key="1">
    <source>
        <dbReference type="EMBL" id="MXU83872.1"/>
    </source>
</evidence>
<dbReference type="EMBL" id="GIFC01001789">
    <property type="protein sequence ID" value="MXU83872.1"/>
    <property type="molecule type" value="Transcribed_RNA"/>
</dbReference>
<proteinExistence type="predicted"/>
<dbReference type="AlphaFoldDB" id="A0A6B0TV42"/>
<accession>A0A6B0TV42</accession>
<sequence>MGEMKVPSFRRSHGFCLCSDAFLVLQGVLTVDCVRLSLRGIFDVGFVEQVLDSEQDLFDGDGRSPVLLLVQQREAHRS</sequence>
<organism evidence="1">
    <name type="scientific">Ixodes ricinus</name>
    <name type="common">Common tick</name>
    <name type="synonym">Acarus ricinus</name>
    <dbReference type="NCBI Taxonomy" id="34613"/>
    <lineage>
        <taxon>Eukaryota</taxon>
        <taxon>Metazoa</taxon>
        <taxon>Ecdysozoa</taxon>
        <taxon>Arthropoda</taxon>
        <taxon>Chelicerata</taxon>
        <taxon>Arachnida</taxon>
        <taxon>Acari</taxon>
        <taxon>Parasitiformes</taxon>
        <taxon>Ixodida</taxon>
        <taxon>Ixodoidea</taxon>
        <taxon>Ixodidae</taxon>
        <taxon>Ixodinae</taxon>
        <taxon>Ixodes</taxon>
    </lineage>
</organism>
<reference evidence="1" key="1">
    <citation type="submission" date="2019-12" db="EMBL/GenBank/DDBJ databases">
        <title>An insight into the sialome of adult female Ixodes ricinus ticks feeding for 6 days.</title>
        <authorList>
            <person name="Perner J."/>
            <person name="Ribeiro J.M.C."/>
        </authorList>
    </citation>
    <scope>NUCLEOTIDE SEQUENCE</scope>
    <source>
        <strain evidence="1">Semi-engorged</strain>
        <tissue evidence="1">Salivary glands</tissue>
    </source>
</reference>